<sequence length="173" mass="19778">MKGNPMSSAIKKALENLEEIVPAGADDSYYQGEELAEKRCQEVAAFPGIDTLHKLYAVLRKTWSAETAYPSCQAEWVSTDPSYGQCAITAMLVYDMFGGSIHRIRVNGGGTHYFNKIDGCYVDLTREQFDLYDIPIAYEPNEQMKREYCGKNPNTKERYHQLQKNIIRYLKNE</sequence>
<organism evidence="1 2">
    <name type="scientific">Roseburia zhanii</name>
    <dbReference type="NCBI Taxonomy" id="2763064"/>
    <lineage>
        <taxon>Bacteria</taxon>
        <taxon>Bacillati</taxon>
        <taxon>Bacillota</taxon>
        <taxon>Clostridia</taxon>
        <taxon>Lachnospirales</taxon>
        <taxon>Lachnospiraceae</taxon>
        <taxon>Roseburia</taxon>
    </lineage>
</organism>
<reference evidence="1" key="1">
    <citation type="submission" date="2020-08" db="EMBL/GenBank/DDBJ databases">
        <title>Genome public.</title>
        <authorList>
            <person name="Liu C."/>
            <person name="Sun Q."/>
        </authorList>
    </citation>
    <scope>NUCLEOTIDE SEQUENCE</scope>
    <source>
        <strain evidence="1">BX1005</strain>
    </source>
</reference>
<proteinExistence type="predicted"/>
<dbReference type="Pfam" id="PF24585">
    <property type="entry name" value="YunG"/>
    <property type="match status" value="1"/>
</dbReference>
<gene>
    <name evidence="1" type="ORF">H8S17_00660</name>
</gene>
<dbReference type="EMBL" id="JACOPH010000001">
    <property type="protein sequence ID" value="MBC5712730.1"/>
    <property type="molecule type" value="Genomic_DNA"/>
</dbReference>
<dbReference type="AlphaFoldDB" id="A0A923LKY0"/>
<protein>
    <submittedName>
        <fullName evidence="1">Uncharacterized protein</fullName>
    </submittedName>
</protein>
<name>A0A923LKY0_9FIRM</name>
<accession>A0A923LKY0</accession>
<evidence type="ECO:0000313" key="1">
    <source>
        <dbReference type="EMBL" id="MBC5712730.1"/>
    </source>
</evidence>
<evidence type="ECO:0000313" key="2">
    <source>
        <dbReference type="Proteomes" id="UP000606720"/>
    </source>
</evidence>
<keyword evidence="2" id="KW-1185">Reference proteome</keyword>
<comment type="caution">
    <text evidence="1">The sequence shown here is derived from an EMBL/GenBank/DDBJ whole genome shotgun (WGS) entry which is preliminary data.</text>
</comment>
<dbReference type="Proteomes" id="UP000606720">
    <property type="component" value="Unassembled WGS sequence"/>
</dbReference>
<dbReference type="InterPro" id="IPR056238">
    <property type="entry name" value="YunG-like"/>
</dbReference>